<organism evidence="2 3">
    <name type="scientific">Trinickia dinghuensis</name>
    <dbReference type="NCBI Taxonomy" id="2291023"/>
    <lineage>
        <taxon>Bacteria</taxon>
        <taxon>Pseudomonadati</taxon>
        <taxon>Pseudomonadota</taxon>
        <taxon>Betaproteobacteria</taxon>
        <taxon>Burkholderiales</taxon>
        <taxon>Burkholderiaceae</taxon>
        <taxon>Trinickia</taxon>
    </lineage>
</organism>
<feature type="region of interest" description="Disordered" evidence="1">
    <location>
        <begin position="1"/>
        <end position="79"/>
    </location>
</feature>
<evidence type="ECO:0000313" key="3">
    <source>
        <dbReference type="Proteomes" id="UP000256838"/>
    </source>
</evidence>
<reference evidence="2 3" key="1">
    <citation type="submission" date="2018-08" db="EMBL/GenBank/DDBJ databases">
        <title>Paraburkholderia sp. DHOM06 isolated from forest soil.</title>
        <authorList>
            <person name="Gao Z.-H."/>
            <person name="Qiu L.-H."/>
        </authorList>
    </citation>
    <scope>NUCLEOTIDE SEQUENCE [LARGE SCALE GENOMIC DNA]</scope>
    <source>
        <strain evidence="2 3">DHOM06</strain>
    </source>
</reference>
<dbReference type="AlphaFoldDB" id="A0A3D8JNV7"/>
<dbReference type="EMBL" id="QRGA01000028">
    <property type="protein sequence ID" value="RDU94707.1"/>
    <property type="molecule type" value="Genomic_DNA"/>
</dbReference>
<dbReference type="Proteomes" id="UP000256838">
    <property type="component" value="Unassembled WGS sequence"/>
</dbReference>
<gene>
    <name evidence="2" type="ORF">DWV00_32395</name>
</gene>
<accession>A0A3D8JNV7</accession>
<evidence type="ECO:0000256" key="1">
    <source>
        <dbReference type="SAM" id="MobiDB-lite"/>
    </source>
</evidence>
<comment type="caution">
    <text evidence="2">The sequence shown here is derived from an EMBL/GenBank/DDBJ whole genome shotgun (WGS) entry which is preliminary data.</text>
</comment>
<keyword evidence="3" id="KW-1185">Reference proteome</keyword>
<evidence type="ECO:0000313" key="2">
    <source>
        <dbReference type="EMBL" id="RDU94707.1"/>
    </source>
</evidence>
<dbReference type="RefSeq" id="WP_115537700.1">
    <property type="nucleotide sequence ID" value="NZ_QRGA01000028.1"/>
</dbReference>
<name>A0A3D8JNV7_9BURK</name>
<protein>
    <submittedName>
        <fullName evidence="2">Uncharacterized protein</fullName>
    </submittedName>
</protein>
<proteinExistence type="predicted"/>
<dbReference type="OrthoDB" id="9182647at2"/>
<sequence length="152" mass="15863">MTAEAASKTTKKTSRLPKPQAAEVDATKSAKPAGEAEAGKSKRAKSVPKSAPNGTQAVSATADAVAGEESGKGKLKRAKKEKVVRDSFTMPQTDYERIALLKRKCLDAGVAVKKSELLRAGLQLLEAAPPKRLLAAISALEAVKTGRPAKGE</sequence>